<feature type="transmembrane region" description="Helical" evidence="6">
    <location>
        <begin position="468"/>
        <end position="485"/>
    </location>
</feature>
<dbReference type="Gene3D" id="1.20.1740.10">
    <property type="entry name" value="Amino acid/polyamine transporter I"/>
    <property type="match status" value="1"/>
</dbReference>
<dbReference type="Proteomes" id="UP001139450">
    <property type="component" value="Unassembled WGS sequence"/>
</dbReference>
<feature type="transmembrane region" description="Helical" evidence="6">
    <location>
        <begin position="389"/>
        <end position="407"/>
    </location>
</feature>
<name>A0A9X1X366_9SPHI</name>
<keyword evidence="5 6" id="KW-0472">Membrane</keyword>
<evidence type="ECO:0000256" key="4">
    <source>
        <dbReference type="ARBA" id="ARBA00022989"/>
    </source>
</evidence>
<reference evidence="7" key="1">
    <citation type="submission" date="2022-04" db="EMBL/GenBank/DDBJ databases">
        <title>Mucilaginibacter sp. RS28 isolated from freshwater.</title>
        <authorList>
            <person name="Ko S.-R."/>
        </authorList>
    </citation>
    <scope>NUCLEOTIDE SEQUENCE</scope>
    <source>
        <strain evidence="7">RS28</strain>
    </source>
</reference>
<feature type="transmembrane region" description="Helical" evidence="6">
    <location>
        <begin position="57"/>
        <end position="82"/>
    </location>
</feature>
<dbReference type="AlphaFoldDB" id="A0A9X1X366"/>
<feature type="transmembrane region" description="Helical" evidence="6">
    <location>
        <begin position="191"/>
        <end position="211"/>
    </location>
</feature>
<feature type="transmembrane region" description="Helical" evidence="6">
    <location>
        <begin position="30"/>
        <end position="51"/>
    </location>
</feature>
<evidence type="ECO:0000256" key="3">
    <source>
        <dbReference type="ARBA" id="ARBA00022692"/>
    </source>
</evidence>
<feature type="transmembrane region" description="Helical" evidence="6">
    <location>
        <begin position="246"/>
        <end position="270"/>
    </location>
</feature>
<feature type="transmembrane region" description="Helical" evidence="6">
    <location>
        <begin position="282"/>
        <end position="302"/>
    </location>
</feature>
<evidence type="ECO:0000256" key="2">
    <source>
        <dbReference type="ARBA" id="ARBA00022448"/>
    </source>
</evidence>
<keyword evidence="3 6" id="KW-0812">Transmembrane</keyword>
<dbReference type="PANTHER" id="PTHR43243">
    <property type="entry name" value="INNER MEMBRANE TRANSPORTER YGJI-RELATED"/>
    <property type="match status" value="1"/>
</dbReference>
<dbReference type="EMBL" id="JALJEJ010000004">
    <property type="protein sequence ID" value="MCJ8210294.1"/>
    <property type="molecule type" value="Genomic_DNA"/>
</dbReference>
<sequence length="510" mass="55015">MKLFVKKPLKQLLAASAESESSLKRTLGPVALIALGIGAIIGAGLFVRTAAAAGGNAGPAVTISFIIAAIGCALAGLCYAEFASMIPIAGSAYTYSYATMGEFVAWIIGWDLVLEYALGAATVAIGWSQYLNDLLHTFFGFTIPYEWSHSPFQVSDAGIHGIVNLPAIGIIFLLTLLLIRGTAESAVVNNIIVLVKVAIVLLIIGFGWQFISAANHTPYTIPADAGSVTLNTGVVHNYADTWNHGWFGVLRGASIVFFAFIGFDAVSTAAQEAKNPQKDMPLGILVSLVICTALYILFSHVLTGIASYKEFLTSGSEASVSYAIRHHMPGYEWLAKLVTVAILAGFSSVILVMLMGQTRVFYTMSTDGLVPKVFSKLHPKFRTPYKSQWLFFVFVSLFAGFVPDSIVGDMVSIGTLFAFVLVCIGILILRKTDPDMERPFKTPAYMIVCPLGALVCLGMIFSEGWENWARLIVWLLIGFVVYFGYGIKNSAVRRGVTNAADNPPNPHYVD</sequence>
<feature type="transmembrane region" description="Helical" evidence="6">
    <location>
        <begin position="442"/>
        <end position="462"/>
    </location>
</feature>
<dbReference type="RefSeq" id="WP_245130130.1">
    <property type="nucleotide sequence ID" value="NZ_JALJEJ010000004.1"/>
</dbReference>
<evidence type="ECO:0000313" key="8">
    <source>
        <dbReference type="Proteomes" id="UP001139450"/>
    </source>
</evidence>
<evidence type="ECO:0000256" key="6">
    <source>
        <dbReference type="SAM" id="Phobius"/>
    </source>
</evidence>
<dbReference type="GO" id="GO:0016020">
    <property type="term" value="C:membrane"/>
    <property type="evidence" value="ECO:0007669"/>
    <property type="project" value="UniProtKB-SubCell"/>
</dbReference>
<evidence type="ECO:0000256" key="5">
    <source>
        <dbReference type="ARBA" id="ARBA00023136"/>
    </source>
</evidence>
<keyword evidence="4 6" id="KW-1133">Transmembrane helix</keyword>
<keyword evidence="2" id="KW-0813">Transport</keyword>
<feature type="transmembrane region" description="Helical" evidence="6">
    <location>
        <begin position="103"/>
        <end position="127"/>
    </location>
</feature>
<protein>
    <submittedName>
        <fullName evidence="7">Amino acid permease</fullName>
    </submittedName>
</protein>
<evidence type="ECO:0000313" key="7">
    <source>
        <dbReference type="EMBL" id="MCJ8210294.1"/>
    </source>
</evidence>
<accession>A0A9X1X366</accession>
<dbReference type="GO" id="GO:0015171">
    <property type="term" value="F:amino acid transmembrane transporter activity"/>
    <property type="evidence" value="ECO:0007669"/>
    <property type="project" value="TreeGrafter"/>
</dbReference>
<evidence type="ECO:0000256" key="1">
    <source>
        <dbReference type="ARBA" id="ARBA00004141"/>
    </source>
</evidence>
<dbReference type="PIRSF" id="PIRSF006060">
    <property type="entry name" value="AA_transporter"/>
    <property type="match status" value="1"/>
</dbReference>
<dbReference type="InterPro" id="IPR002293">
    <property type="entry name" value="AA/rel_permease1"/>
</dbReference>
<feature type="transmembrane region" description="Helical" evidence="6">
    <location>
        <begin position="413"/>
        <end position="430"/>
    </location>
</feature>
<dbReference type="PANTHER" id="PTHR43243:SF4">
    <property type="entry name" value="CATIONIC AMINO ACID TRANSPORTER 4"/>
    <property type="match status" value="1"/>
</dbReference>
<dbReference type="Pfam" id="PF13520">
    <property type="entry name" value="AA_permease_2"/>
    <property type="match status" value="1"/>
</dbReference>
<gene>
    <name evidence="7" type="ORF">MUY27_11295</name>
</gene>
<keyword evidence="8" id="KW-1185">Reference proteome</keyword>
<comment type="caution">
    <text evidence="7">The sequence shown here is derived from an EMBL/GenBank/DDBJ whole genome shotgun (WGS) entry which is preliminary data.</text>
</comment>
<proteinExistence type="predicted"/>
<organism evidence="7 8">
    <name type="scientific">Mucilaginibacter straminoryzae</name>
    <dbReference type="NCBI Taxonomy" id="2932774"/>
    <lineage>
        <taxon>Bacteria</taxon>
        <taxon>Pseudomonadati</taxon>
        <taxon>Bacteroidota</taxon>
        <taxon>Sphingobacteriia</taxon>
        <taxon>Sphingobacteriales</taxon>
        <taxon>Sphingobacteriaceae</taxon>
        <taxon>Mucilaginibacter</taxon>
    </lineage>
</organism>
<feature type="transmembrane region" description="Helical" evidence="6">
    <location>
        <begin position="157"/>
        <end position="179"/>
    </location>
</feature>
<comment type="subcellular location">
    <subcellularLocation>
        <location evidence="1">Membrane</location>
        <topology evidence="1">Multi-pass membrane protein</topology>
    </subcellularLocation>
</comment>
<feature type="transmembrane region" description="Helical" evidence="6">
    <location>
        <begin position="333"/>
        <end position="354"/>
    </location>
</feature>